<proteinExistence type="predicted"/>
<dbReference type="PANTHER" id="PTHR43798">
    <property type="entry name" value="MONOACYLGLYCEROL LIPASE"/>
    <property type="match status" value="1"/>
</dbReference>
<accession>A0ABQ0TQJ1</accession>
<dbReference type="EMBL" id="BJON01000014">
    <property type="protein sequence ID" value="GED69774.1"/>
    <property type="molecule type" value="Genomic_DNA"/>
</dbReference>
<keyword evidence="2" id="KW-0378">Hydrolase</keyword>
<dbReference type="Pfam" id="PF00561">
    <property type="entry name" value="Abhydrolase_1"/>
    <property type="match status" value="1"/>
</dbReference>
<dbReference type="InterPro" id="IPR000639">
    <property type="entry name" value="Epox_hydrolase-like"/>
</dbReference>
<comment type="caution">
    <text evidence="2">The sequence shown here is derived from an EMBL/GenBank/DDBJ whole genome shotgun (WGS) entry which is preliminary data.</text>
</comment>
<gene>
    <name evidence="2" type="ORF">BRE01_34760</name>
</gene>
<dbReference type="GO" id="GO:0016787">
    <property type="term" value="F:hydrolase activity"/>
    <property type="evidence" value="ECO:0007669"/>
    <property type="project" value="UniProtKB-KW"/>
</dbReference>
<feature type="domain" description="AB hydrolase-1" evidence="1">
    <location>
        <begin position="49"/>
        <end position="282"/>
    </location>
</feature>
<organism evidence="2 3">
    <name type="scientific">Brevibacillus reuszeri</name>
    <dbReference type="NCBI Taxonomy" id="54915"/>
    <lineage>
        <taxon>Bacteria</taxon>
        <taxon>Bacillati</taxon>
        <taxon>Bacillota</taxon>
        <taxon>Bacilli</taxon>
        <taxon>Bacillales</taxon>
        <taxon>Paenibacillaceae</taxon>
        <taxon>Brevibacillus</taxon>
    </lineage>
</organism>
<dbReference type="PRINTS" id="PR00111">
    <property type="entry name" value="ABHYDROLASE"/>
</dbReference>
<evidence type="ECO:0000313" key="2">
    <source>
        <dbReference type="EMBL" id="GED69774.1"/>
    </source>
</evidence>
<dbReference type="InterPro" id="IPR050266">
    <property type="entry name" value="AB_hydrolase_sf"/>
</dbReference>
<dbReference type="PRINTS" id="PR00412">
    <property type="entry name" value="EPOXHYDRLASE"/>
</dbReference>
<dbReference type="SUPFAM" id="SSF53474">
    <property type="entry name" value="alpha/beta-Hydrolases"/>
    <property type="match status" value="1"/>
</dbReference>
<sequence>MPKQVIASEIVLSILPNCKPEVTEIMEKKLLTVNDSRIAYIETGEPSAPPVLLLHGFPETSLMWEAIVPTLQKNGYRAIAPDLPGFGQSEPMRQASTWENYIDFITRFLDALRIADVHLVVHDWGGLIGLRWACDHSARVKSLVLSSFTFSLDYEWHELAQAFRTPQKGEAVFKQLAENKELWQERMRTLIPAVTREQLTDFYGIYKSPESRRVALELYRSGDLDKLVPYQEKLKQMECPVTVISGEMDMFVPVSFASSFQDLIAHANIHKLPDAGHFVYMEQTEIVSGIIADHFVKMNLGGKPMNT</sequence>
<dbReference type="PANTHER" id="PTHR43798:SF33">
    <property type="entry name" value="HYDROLASE, PUTATIVE (AFU_ORTHOLOGUE AFUA_2G14860)-RELATED"/>
    <property type="match status" value="1"/>
</dbReference>
<dbReference type="InterPro" id="IPR029058">
    <property type="entry name" value="AB_hydrolase_fold"/>
</dbReference>
<dbReference type="Gene3D" id="3.40.50.1820">
    <property type="entry name" value="alpha/beta hydrolase"/>
    <property type="match status" value="1"/>
</dbReference>
<evidence type="ECO:0000313" key="3">
    <source>
        <dbReference type="Proteomes" id="UP000319578"/>
    </source>
</evidence>
<evidence type="ECO:0000259" key="1">
    <source>
        <dbReference type="Pfam" id="PF00561"/>
    </source>
</evidence>
<name>A0ABQ0TQJ1_9BACL</name>
<reference evidence="2 3" key="1">
    <citation type="submission" date="2019-06" db="EMBL/GenBank/DDBJ databases">
        <title>Whole genome shotgun sequence of Brevibacillus reuszeri NBRC 15719.</title>
        <authorList>
            <person name="Hosoyama A."/>
            <person name="Uohara A."/>
            <person name="Ohji S."/>
            <person name="Ichikawa N."/>
        </authorList>
    </citation>
    <scope>NUCLEOTIDE SEQUENCE [LARGE SCALE GENOMIC DNA]</scope>
    <source>
        <strain evidence="2 3">NBRC 15719</strain>
    </source>
</reference>
<dbReference type="Proteomes" id="UP000319578">
    <property type="component" value="Unassembled WGS sequence"/>
</dbReference>
<dbReference type="InterPro" id="IPR000073">
    <property type="entry name" value="AB_hydrolase_1"/>
</dbReference>
<keyword evidence="3" id="KW-1185">Reference proteome</keyword>
<protein>
    <submittedName>
        <fullName evidence="2">Alpha/beta hydrolase</fullName>
    </submittedName>
</protein>